<evidence type="ECO:0000313" key="1">
    <source>
        <dbReference type="EMBL" id="PHM63241.1"/>
    </source>
</evidence>
<gene>
    <name evidence="1" type="ORF">Xish_02475</name>
</gene>
<proteinExistence type="predicted"/>
<sequence>MINNRMEISINTKADLVIYQSVSFTVTLSSDQSILMDKTVTIKNTSKNIRLDQKNPIPLIYTDGNKKASAQLSFTVENPSGAPIQDGSNIIFEIHTDATTSEGDFNIVKFAGKANEIDLNSLTLFVEQPFLQMPLDGEKPKYTSIYTILKNKNTQKVLVGTPIFITSQQHNKMDEFSFKDETNTVPLFLEKVGHTEGLTITSNNNGLVKFYLYPKTTLVSVVSLWSYILSDVVNIRSEANKLIYIINYSEPTFLNSIGTPDILGYSPSGIYANSGLSYFMISISSYNQASPGDMILFFVKDLDTKTTNFTGYSAVIEDPKSQLDKYSITLPYSIFKQQAKPYEFSYIVVKKGGDALYSETLPVTYLGGVPYEPITGVKREFAPCIVHASIGAGPDDILQPDWGNYINYDAIMRYPGYKYNGLFIEIIRSNNISPNAETNPVPLDITDITLTMYINSDNNSFQKSYTKQILLSQIGGTGNGNPDSIFFHVPYDDISGIEGHGYIYFDYQFYQNQLLKHSVTWTSNIETTAGPGETGN</sequence>
<accession>A0A2D0KIH1</accession>
<organism evidence="1 2">
    <name type="scientific">Xenorhabdus ishibashii</name>
    <dbReference type="NCBI Taxonomy" id="1034471"/>
    <lineage>
        <taxon>Bacteria</taxon>
        <taxon>Pseudomonadati</taxon>
        <taxon>Pseudomonadota</taxon>
        <taxon>Gammaproteobacteria</taxon>
        <taxon>Enterobacterales</taxon>
        <taxon>Morganellaceae</taxon>
        <taxon>Xenorhabdus</taxon>
    </lineage>
</organism>
<keyword evidence="2" id="KW-1185">Reference proteome</keyword>
<evidence type="ECO:0008006" key="3">
    <source>
        <dbReference type="Google" id="ProtNLM"/>
    </source>
</evidence>
<protein>
    <recommendedName>
        <fullName evidence="3">Inverse autotransporter beta-barrel domain-containing protein</fullName>
    </recommendedName>
</protein>
<comment type="caution">
    <text evidence="1">The sequence shown here is derived from an EMBL/GenBank/DDBJ whole genome shotgun (WGS) entry which is preliminary data.</text>
</comment>
<reference evidence="1 2" key="1">
    <citation type="journal article" date="2017" name="Nat. Microbiol.">
        <title>Natural product diversity associated with the nematode symbionts Photorhabdus and Xenorhabdus.</title>
        <authorList>
            <person name="Tobias N.J."/>
            <person name="Wolff H."/>
            <person name="Djahanschiri B."/>
            <person name="Grundmann F."/>
            <person name="Kronenwerth M."/>
            <person name="Shi Y.M."/>
            <person name="Simonyi S."/>
            <person name="Grun P."/>
            <person name="Shapiro-Ilan D."/>
            <person name="Pidot S.J."/>
            <person name="Stinear T.P."/>
            <person name="Ebersberger I."/>
            <person name="Bode H.B."/>
        </authorList>
    </citation>
    <scope>NUCLEOTIDE SEQUENCE [LARGE SCALE GENOMIC DNA]</scope>
    <source>
        <strain evidence="1 2">DSM 22670</strain>
    </source>
</reference>
<evidence type="ECO:0000313" key="2">
    <source>
        <dbReference type="Proteomes" id="UP000222168"/>
    </source>
</evidence>
<dbReference type="OrthoDB" id="6438278at2"/>
<name>A0A2D0KIH1_9GAMM</name>
<dbReference type="AlphaFoldDB" id="A0A2D0KIH1"/>
<dbReference type="RefSeq" id="WP_099118098.1">
    <property type="nucleotide sequence ID" value="NZ_NJAK01000001.1"/>
</dbReference>
<dbReference type="Proteomes" id="UP000222168">
    <property type="component" value="Unassembled WGS sequence"/>
</dbReference>
<dbReference type="EMBL" id="NJAK01000001">
    <property type="protein sequence ID" value="PHM63241.1"/>
    <property type="molecule type" value="Genomic_DNA"/>
</dbReference>